<dbReference type="InterPro" id="IPR019428">
    <property type="entry name" value="7TM_GPCR_serpentine_rcpt_Str"/>
</dbReference>
<reference evidence="3" key="1">
    <citation type="submission" date="2022-11" db="UniProtKB">
        <authorList>
            <consortium name="WormBaseParasite"/>
        </authorList>
    </citation>
    <scope>IDENTIFICATION</scope>
</reference>
<proteinExistence type="predicted"/>
<feature type="transmembrane region" description="Helical" evidence="1">
    <location>
        <begin position="39"/>
        <end position="59"/>
    </location>
</feature>
<name>A0A914YAM9_9BILA</name>
<organism evidence="2 3">
    <name type="scientific">Panagrolaimus superbus</name>
    <dbReference type="NCBI Taxonomy" id="310955"/>
    <lineage>
        <taxon>Eukaryota</taxon>
        <taxon>Metazoa</taxon>
        <taxon>Ecdysozoa</taxon>
        <taxon>Nematoda</taxon>
        <taxon>Chromadorea</taxon>
        <taxon>Rhabditida</taxon>
        <taxon>Tylenchina</taxon>
        <taxon>Panagrolaimomorpha</taxon>
        <taxon>Panagrolaimoidea</taxon>
        <taxon>Panagrolaimidae</taxon>
        <taxon>Panagrolaimus</taxon>
    </lineage>
</organism>
<keyword evidence="2" id="KW-1185">Reference proteome</keyword>
<dbReference type="AlphaFoldDB" id="A0A914YAM9"/>
<sequence>MTKTMILQATVPLIFVLIPIGIAITAAFALINIPGLGMIVNSVCCWIPVANPLVTIISVKTYRRIVVFHLLKVIRLGRQRTASIGPTSLLTSAAGGYIGQTSYP</sequence>
<dbReference type="Pfam" id="PF10326">
    <property type="entry name" value="7TM_GPCR_Str"/>
    <property type="match status" value="1"/>
</dbReference>
<accession>A0A914YAM9</accession>
<protein>
    <submittedName>
        <fullName evidence="3">Uncharacterized protein</fullName>
    </submittedName>
</protein>
<keyword evidence="1" id="KW-0812">Transmembrane</keyword>
<keyword evidence="1" id="KW-0472">Membrane</keyword>
<evidence type="ECO:0000313" key="3">
    <source>
        <dbReference type="WBParaSite" id="PSU_v2.g14557.t1"/>
    </source>
</evidence>
<feature type="transmembrane region" description="Helical" evidence="1">
    <location>
        <begin position="12"/>
        <end position="33"/>
    </location>
</feature>
<evidence type="ECO:0000256" key="1">
    <source>
        <dbReference type="SAM" id="Phobius"/>
    </source>
</evidence>
<dbReference type="WBParaSite" id="PSU_v2.g14557.t1">
    <property type="protein sequence ID" value="PSU_v2.g14557.t1"/>
    <property type="gene ID" value="PSU_v2.g14557"/>
</dbReference>
<keyword evidence="1" id="KW-1133">Transmembrane helix</keyword>
<evidence type="ECO:0000313" key="2">
    <source>
        <dbReference type="Proteomes" id="UP000887577"/>
    </source>
</evidence>
<dbReference type="Proteomes" id="UP000887577">
    <property type="component" value="Unplaced"/>
</dbReference>